<dbReference type="AlphaFoldDB" id="A0A650CQN9"/>
<proteinExistence type="predicted"/>
<dbReference type="KEGG" id="sazo:D1868_09295"/>
<dbReference type="SMART" id="SM01103">
    <property type="entry name" value="CRS1_YhbY"/>
    <property type="match status" value="1"/>
</dbReference>
<name>A0A650CQN9_9CREN</name>
<keyword evidence="1 2" id="KW-0694">RNA-binding</keyword>
<keyword evidence="5" id="KW-1185">Reference proteome</keyword>
<dbReference type="InterPro" id="IPR001890">
    <property type="entry name" value="RNA-binding_CRM"/>
</dbReference>
<dbReference type="Proteomes" id="UP000423396">
    <property type="component" value="Chromosome"/>
</dbReference>
<protein>
    <submittedName>
        <fullName evidence="4">RNA-binding protein</fullName>
    </submittedName>
</protein>
<sequence>MVGSEDIPLKRLIKEAKASHADVRIGKKGVTEEVIKEIKRRLNEHKVVKVKIGIEVEDRREFARLIAEKANAKLIEIRGYTFILAKKND</sequence>
<dbReference type="PANTHER" id="PTHR40065">
    <property type="entry name" value="RNA-BINDING PROTEIN YHBY"/>
    <property type="match status" value="1"/>
</dbReference>
<dbReference type="GO" id="GO:0003723">
    <property type="term" value="F:RNA binding"/>
    <property type="evidence" value="ECO:0007669"/>
    <property type="project" value="UniProtKB-UniRule"/>
</dbReference>
<dbReference type="RefSeq" id="WP_156007610.1">
    <property type="nucleotide sequence ID" value="NZ_CP045483.1"/>
</dbReference>
<feature type="domain" description="CRM" evidence="3">
    <location>
        <begin position="2"/>
        <end position="89"/>
    </location>
</feature>
<evidence type="ECO:0000313" key="5">
    <source>
        <dbReference type="Proteomes" id="UP000423396"/>
    </source>
</evidence>
<dbReference type="EMBL" id="CP045483">
    <property type="protein sequence ID" value="QGR20161.1"/>
    <property type="molecule type" value="Genomic_DNA"/>
</dbReference>
<evidence type="ECO:0000259" key="3">
    <source>
        <dbReference type="PROSITE" id="PS51295"/>
    </source>
</evidence>
<dbReference type="Pfam" id="PF01985">
    <property type="entry name" value="CRS1_YhbY"/>
    <property type="match status" value="1"/>
</dbReference>
<dbReference type="SUPFAM" id="SSF75471">
    <property type="entry name" value="YhbY-like"/>
    <property type="match status" value="1"/>
</dbReference>
<dbReference type="InterPro" id="IPR035920">
    <property type="entry name" value="YhbY-like_sf"/>
</dbReference>
<dbReference type="GeneID" id="42799263"/>
<reference evidence="4 5" key="1">
    <citation type="submission" date="2019-10" db="EMBL/GenBank/DDBJ databases">
        <title>Genome Sequences from Six Type Strain Members of the Archaeal Family Sulfolobaceae: Acidianus ambivalens, Acidianus infernus, Metallosphaera prunae, Stygiolobus azoricus, Sulfolobus metallicus, and Sulfurisphaera ohwakuensis.</title>
        <authorList>
            <person name="Counts J.A."/>
            <person name="Kelly R.M."/>
        </authorList>
    </citation>
    <scope>NUCLEOTIDE SEQUENCE [LARGE SCALE GENOMIC DNA]</scope>
    <source>
        <strain evidence="4 5">FC6</strain>
    </source>
</reference>
<evidence type="ECO:0000256" key="2">
    <source>
        <dbReference type="PROSITE-ProRule" id="PRU00626"/>
    </source>
</evidence>
<gene>
    <name evidence="4" type="ORF">D1868_09295</name>
</gene>
<evidence type="ECO:0000256" key="1">
    <source>
        <dbReference type="ARBA" id="ARBA00022884"/>
    </source>
</evidence>
<accession>A0A650CQN9</accession>
<dbReference type="Gene3D" id="3.30.110.60">
    <property type="entry name" value="YhbY-like"/>
    <property type="match status" value="1"/>
</dbReference>
<dbReference type="PANTHER" id="PTHR40065:SF3">
    <property type="entry name" value="RNA-BINDING PROTEIN YHBY"/>
    <property type="match status" value="1"/>
</dbReference>
<dbReference type="InterPro" id="IPR051925">
    <property type="entry name" value="RNA-binding_domain"/>
</dbReference>
<organism evidence="4 5">
    <name type="scientific">Stygiolobus azoricus</name>
    <dbReference type="NCBI Taxonomy" id="41675"/>
    <lineage>
        <taxon>Archaea</taxon>
        <taxon>Thermoproteota</taxon>
        <taxon>Thermoprotei</taxon>
        <taxon>Sulfolobales</taxon>
        <taxon>Sulfolobaceae</taxon>
        <taxon>Stygiolobus</taxon>
    </lineage>
</organism>
<dbReference type="PROSITE" id="PS51295">
    <property type="entry name" value="CRM"/>
    <property type="match status" value="1"/>
</dbReference>
<dbReference type="OrthoDB" id="30785at2157"/>
<evidence type="ECO:0000313" key="4">
    <source>
        <dbReference type="EMBL" id="QGR20161.1"/>
    </source>
</evidence>